<feature type="transmembrane region" description="Helical" evidence="2">
    <location>
        <begin position="12"/>
        <end position="30"/>
    </location>
</feature>
<feature type="transmembrane region" description="Helical" evidence="2">
    <location>
        <begin position="159"/>
        <end position="181"/>
    </location>
</feature>
<evidence type="ECO:0000313" key="4">
    <source>
        <dbReference type="EMBL" id="CTR05177.1"/>
    </source>
</evidence>
<keyword evidence="6" id="KW-1185">Reference proteome</keyword>
<dbReference type="EMBL" id="CWKI01000002">
    <property type="protein sequence ID" value="CTR05177.1"/>
    <property type="molecule type" value="Genomic_DNA"/>
</dbReference>
<evidence type="ECO:0000256" key="2">
    <source>
        <dbReference type="SAM" id="Phobius"/>
    </source>
</evidence>
<dbReference type="STRING" id="5286.A0A0K3C964"/>
<dbReference type="OrthoDB" id="2526919at2759"/>
<dbReference type="Pfam" id="PF20152">
    <property type="entry name" value="DUF6534"/>
    <property type="match status" value="1"/>
</dbReference>
<evidence type="ECO:0000313" key="7">
    <source>
        <dbReference type="Proteomes" id="UP000239560"/>
    </source>
</evidence>
<dbReference type="PANTHER" id="PTHR40465:SF1">
    <property type="entry name" value="DUF6534 DOMAIN-CONTAINING PROTEIN"/>
    <property type="match status" value="1"/>
</dbReference>
<dbReference type="Proteomes" id="UP000199069">
    <property type="component" value="Unassembled WGS sequence"/>
</dbReference>
<proteinExistence type="predicted"/>
<evidence type="ECO:0000259" key="3">
    <source>
        <dbReference type="Pfam" id="PF20152"/>
    </source>
</evidence>
<evidence type="ECO:0000313" key="6">
    <source>
        <dbReference type="Proteomes" id="UP000199069"/>
    </source>
</evidence>
<dbReference type="AlphaFoldDB" id="A0A0K3C964"/>
<sequence>MPTVVEANIGPFYLGTLFQLFLFGIHWQQVFDYYRLFPQDRLFIKAAVAAVFVVGLAHTACSIYTVWFYAIEGYGQPSFIADCVWSFALDPLQTSIVAGIVQLHYAWRVYLVSKRSVYLPALISLLTVLQFALGVYLSVMALQVAPWPQLHRKLDWAVGAWLFILAAADVIITAGLSYFLAQVRSDFKQTNSIVGSIIRLTIANNALTAVTAVISGILFVADKASAWHVFFGLVVIRFYSISFLSSLKLRKTVAGDIARQRKPANDYVSPLPPASPGPTVQRPGSSSHGFSEIKNNSLLAPSPTRPGFFRTRSLDSFRSGKTAPRFSGSESIPIEIRIESEVVEEKSTDSWDPTRFYRNPSPPQPQAPAERFPTTPPFVTVAEPIEQRT</sequence>
<keyword evidence="2" id="KW-0472">Membrane</keyword>
<feature type="compositionally biased region" description="Polar residues" evidence="1">
    <location>
        <begin position="282"/>
        <end position="299"/>
    </location>
</feature>
<evidence type="ECO:0000256" key="1">
    <source>
        <dbReference type="SAM" id="MobiDB-lite"/>
    </source>
</evidence>
<name>A0A0K3C964_RHOTO</name>
<evidence type="ECO:0000313" key="5">
    <source>
        <dbReference type="EMBL" id="PRQ76723.1"/>
    </source>
</evidence>
<dbReference type="EMBL" id="LCTV02000002">
    <property type="protein sequence ID" value="PRQ76723.1"/>
    <property type="molecule type" value="Genomic_DNA"/>
</dbReference>
<feature type="region of interest" description="Disordered" evidence="1">
    <location>
        <begin position="264"/>
        <end position="312"/>
    </location>
</feature>
<dbReference type="InterPro" id="IPR045339">
    <property type="entry name" value="DUF6534"/>
</dbReference>
<feature type="region of interest" description="Disordered" evidence="1">
    <location>
        <begin position="342"/>
        <end position="389"/>
    </location>
</feature>
<reference evidence="5 7" key="2">
    <citation type="journal article" date="2018" name="Elife">
        <title>Functional genomics of lipid metabolism in the oleaginous yeast Rhodosporidium toruloides.</title>
        <authorList>
            <person name="Coradetti S.T."/>
            <person name="Pinel D."/>
            <person name="Geiselman G."/>
            <person name="Ito M."/>
            <person name="Mondo S."/>
            <person name="Reilly M.C."/>
            <person name="Cheng Y.F."/>
            <person name="Bauer S."/>
            <person name="Grigoriev I."/>
            <person name="Gladden J.M."/>
            <person name="Simmons B.A."/>
            <person name="Brem R."/>
            <person name="Arkin A.P."/>
            <person name="Skerker J.M."/>
        </authorList>
    </citation>
    <scope>NUCLEOTIDE SEQUENCE [LARGE SCALE GENOMIC DNA]</scope>
    <source>
        <strain evidence="5 7">NBRC 0880</strain>
    </source>
</reference>
<reference evidence="4 6" key="1">
    <citation type="submission" date="2015-07" db="EMBL/GenBank/DDBJ databases">
        <authorList>
            <person name="Cajimat M.N.B."/>
            <person name="Milazzo M.L."/>
            <person name="Fulhorst C.F."/>
        </authorList>
    </citation>
    <scope>NUCLEOTIDE SEQUENCE [LARGE SCALE GENOMIC DNA]</scope>
    <source>
        <strain evidence="4">Single colony</strain>
    </source>
</reference>
<feature type="domain" description="DUF6534" evidence="3">
    <location>
        <begin position="166"/>
        <end position="251"/>
    </location>
</feature>
<organism evidence="4 6">
    <name type="scientific">Rhodotorula toruloides</name>
    <name type="common">Yeast</name>
    <name type="synonym">Rhodosporidium toruloides</name>
    <dbReference type="NCBI Taxonomy" id="5286"/>
    <lineage>
        <taxon>Eukaryota</taxon>
        <taxon>Fungi</taxon>
        <taxon>Dikarya</taxon>
        <taxon>Basidiomycota</taxon>
        <taxon>Pucciniomycotina</taxon>
        <taxon>Microbotryomycetes</taxon>
        <taxon>Sporidiobolales</taxon>
        <taxon>Sporidiobolaceae</taxon>
        <taxon>Rhodotorula</taxon>
    </lineage>
</organism>
<gene>
    <name evidence="4" type="primary">FGENESH: predicted gene_2.207</name>
    <name evidence="5" type="ORF">AAT19DRAFT_12141</name>
    <name evidence="4" type="ORF">BN2166_0010380</name>
</gene>
<dbReference type="OMA" id="KASAWHV"/>
<feature type="transmembrane region" description="Helical" evidence="2">
    <location>
        <begin position="117"/>
        <end position="139"/>
    </location>
</feature>
<dbReference type="Proteomes" id="UP000239560">
    <property type="component" value="Unassembled WGS sequence"/>
</dbReference>
<feature type="transmembrane region" description="Helical" evidence="2">
    <location>
        <begin position="42"/>
        <end position="67"/>
    </location>
</feature>
<keyword evidence="2" id="KW-0812">Transmembrane</keyword>
<accession>A0A0K3C964</accession>
<keyword evidence="2" id="KW-1133">Transmembrane helix</keyword>
<feature type="transmembrane region" description="Helical" evidence="2">
    <location>
        <begin position="227"/>
        <end position="247"/>
    </location>
</feature>
<feature type="transmembrane region" description="Helical" evidence="2">
    <location>
        <begin position="202"/>
        <end position="221"/>
    </location>
</feature>
<dbReference type="PANTHER" id="PTHR40465">
    <property type="entry name" value="CHROMOSOME 1, WHOLE GENOME SHOTGUN SEQUENCE"/>
    <property type="match status" value="1"/>
</dbReference>
<protein>
    <recommendedName>
        <fullName evidence="3">DUF6534 domain-containing protein</fullName>
    </recommendedName>
</protein>